<dbReference type="Proteomes" id="UP000053660">
    <property type="component" value="Unassembled WGS sequence"/>
</dbReference>
<dbReference type="AlphaFoldDB" id="A0A0B1S9Y4"/>
<sequence>MQKLPPGKFPYPKIYYMRKFSESNPVKGYIIMEYIENFKVINVYENVPLKAVREVLRAIAVMEAMSLKLSSAEKEQMTKNFFVELYGQFFNDEKLELTAKSLRASVDERLESKVREVER</sequence>
<dbReference type="PANTHER" id="PTHR23020:SF8">
    <property type="entry name" value="CHK KINASE-LIKE DOMAIN-CONTAINING PROTEIN"/>
    <property type="match status" value="1"/>
</dbReference>
<evidence type="ECO:0000313" key="1">
    <source>
        <dbReference type="EMBL" id="KHJ80691.1"/>
    </source>
</evidence>
<proteinExistence type="predicted"/>
<dbReference type="OrthoDB" id="5862692at2759"/>
<dbReference type="Pfam" id="PF07914">
    <property type="entry name" value="DUF1679"/>
    <property type="match status" value="1"/>
</dbReference>
<dbReference type="InterPro" id="IPR012877">
    <property type="entry name" value="Dhs-27"/>
</dbReference>
<reference evidence="1 2" key="1">
    <citation type="submission" date="2014-03" db="EMBL/GenBank/DDBJ databases">
        <title>Draft genome of the hookworm Oesophagostomum dentatum.</title>
        <authorList>
            <person name="Mitreva M."/>
        </authorList>
    </citation>
    <scope>NUCLEOTIDE SEQUENCE [LARGE SCALE GENOMIC DNA]</scope>
    <source>
        <strain evidence="1 2">OD-Hann</strain>
    </source>
</reference>
<keyword evidence="2" id="KW-1185">Reference proteome</keyword>
<dbReference type="InterPro" id="IPR052961">
    <property type="entry name" value="Oxido-Kinase-like_Enzymes"/>
</dbReference>
<name>A0A0B1S9Y4_OESDE</name>
<dbReference type="EMBL" id="KN600017">
    <property type="protein sequence ID" value="KHJ80691.1"/>
    <property type="molecule type" value="Genomic_DNA"/>
</dbReference>
<accession>A0A0B1S9Y4</accession>
<protein>
    <submittedName>
        <fullName evidence="1">Uncharacterized protein</fullName>
    </submittedName>
</protein>
<evidence type="ECO:0000313" key="2">
    <source>
        <dbReference type="Proteomes" id="UP000053660"/>
    </source>
</evidence>
<gene>
    <name evidence="1" type="ORF">OESDEN_19630</name>
</gene>
<feature type="non-terminal residue" evidence="1">
    <location>
        <position position="119"/>
    </location>
</feature>
<organism evidence="1 2">
    <name type="scientific">Oesophagostomum dentatum</name>
    <name type="common">Nodular worm</name>
    <dbReference type="NCBI Taxonomy" id="61180"/>
    <lineage>
        <taxon>Eukaryota</taxon>
        <taxon>Metazoa</taxon>
        <taxon>Ecdysozoa</taxon>
        <taxon>Nematoda</taxon>
        <taxon>Chromadorea</taxon>
        <taxon>Rhabditida</taxon>
        <taxon>Rhabditina</taxon>
        <taxon>Rhabditomorpha</taxon>
        <taxon>Strongyloidea</taxon>
        <taxon>Strongylidae</taxon>
        <taxon>Oesophagostomum</taxon>
    </lineage>
</organism>
<dbReference type="PANTHER" id="PTHR23020">
    <property type="entry name" value="UNCHARACTERIZED NUCLEAR HORMONE RECEPTOR-RELATED"/>
    <property type="match status" value="1"/>
</dbReference>